<feature type="compositionally biased region" description="Polar residues" evidence="2">
    <location>
        <begin position="39"/>
        <end position="49"/>
    </location>
</feature>
<keyword evidence="4" id="KW-1185">Reference proteome</keyword>
<dbReference type="AlphaFoldDB" id="A0ABD1YFX3"/>
<dbReference type="EMBL" id="JBHFFA010000004">
    <property type="protein sequence ID" value="KAL2629686.1"/>
    <property type="molecule type" value="Genomic_DNA"/>
</dbReference>
<reference evidence="3 4" key="1">
    <citation type="submission" date="2024-09" db="EMBL/GenBank/DDBJ databases">
        <title>Chromosome-scale assembly of Riccia fluitans.</title>
        <authorList>
            <person name="Paukszto L."/>
            <person name="Sawicki J."/>
            <person name="Karawczyk K."/>
            <person name="Piernik-Szablinska J."/>
            <person name="Szczecinska M."/>
            <person name="Mazdziarz M."/>
        </authorList>
    </citation>
    <scope>NUCLEOTIDE SEQUENCE [LARGE SCALE GENOMIC DNA]</scope>
    <source>
        <strain evidence="3">Rf_01</strain>
        <tissue evidence="3">Aerial parts of the thallus</tissue>
    </source>
</reference>
<feature type="compositionally biased region" description="Polar residues" evidence="2">
    <location>
        <begin position="295"/>
        <end position="307"/>
    </location>
</feature>
<dbReference type="PANTHER" id="PTHR34484:SF2">
    <property type="entry name" value="OS02G0832600 PROTEIN"/>
    <property type="match status" value="1"/>
</dbReference>
<proteinExistence type="predicted"/>
<name>A0ABD1YFX3_9MARC</name>
<evidence type="ECO:0000313" key="4">
    <source>
        <dbReference type="Proteomes" id="UP001605036"/>
    </source>
</evidence>
<dbReference type="PANTHER" id="PTHR34484">
    <property type="entry name" value="OS02G0832600 PROTEIN"/>
    <property type="match status" value="1"/>
</dbReference>
<evidence type="ECO:0000256" key="2">
    <source>
        <dbReference type="SAM" id="MobiDB-lite"/>
    </source>
</evidence>
<organism evidence="3 4">
    <name type="scientific">Riccia fluitans</name>
    <dbReference type="NCBI Taxonomy" id="41844"/>
    <lineage>
        <taxon>Eukaryota</taxon>
        <taxon>Viridiplantae</taxon>
        <taxon>Streptophyta</taxon>
        <taxon>Embryophyta</taxon>
        <taxon>Marchantiophyta</taxon>
        <taxon>Marchantiopsida</taxon>
        <taxon>Marchantiidae</taxon>
        <taxon>Marchantiales</taxon>
        <taxon>Ricciaceae</taxon>
        <taxon>Riccia</taxon>
    </lineage>
</organism>
<comment type="caution">
    <text evidence="3">The sequence shown here is derived from an EMBL/GenBank/DDBJ whole genome shotgun (WGS) entry which is preliminary data.</text>
</comment>
<protein>
    <submittedName>
        <fullName evidence="3">Uncharacterized protein</fullName>
    </submittedName>
</protein>
<sequence length="307" mass="34192">MVYRSNERGLASTRPVGPGPSSVLLKSRGLGGVNGQGSGTMPSSRSTFLQPKGAKKNWNKKFSRRSDGMWSQGMMSNSGVSYEPLRIRELRKENRFNTRRYFSKMKKHAPRAPRNTTSFIMRAKKSGGLSNLVSPSTPAILPTPFLSPAPRYREGLVDEVKKEWGVDGYGSMNGLIRLRSMDDVDMDDNSGTCDSGSDTEEENHAQSVQQLEQRIDHDLNRFEIVYPSPSTPVHGSRLGVRVEELENQVAHLEDENLALKENLFLIQQELEDTRRRLKAQDTGDHGSDDEAEVCSTGSLEETSCAQN</sequence>
<keyword evidence="1" id="KW-0175">Coiled coil</keyword>
<feature type="region of interest" description="Disordered" evidence="2">
    <location>
        <begin position="276"/>
        <end position="307"/>
    </location>
</feature>
<feature type="region of interest" description="Disordered" evidence="2">
    <location>
        <begin position="1"/>
        <end position="61"/>
    </location>
</feature>
<accession>A0ABD1YFX3</accession>
<feature type="coiled-coil region" evidence="1">
    <location>
        <begin position="235"/>
        <end position="269"/>
    </location>
</feature>
<feature type="compositionally biased region" description="Basic and acidic residues" evidence="2">
    <location>
        <begin position="276"/>
        <end position="288"/>
    </location>
</feature>
<evidence type="ECO:0000256" key="1">
    <source>
        <dbReference type="SAM" id="Coils"/>
    </source>
</evidence>
<feature type="compositionally biased region" description="Gly residues" evidence="2">
    <location>
        <begin position="29"/>
        <end position="38"/>
    </location>
</feature>
<feature type="region of interest" description="Disordered" evidence="2">
    <location>
        <begin position="183"/>
        <end position="203"/>
    </location>
</feature>
<dbReference type="Proteomes" id="UP001605036">
    <property type="component" value="Unassembled WGS sequence"/>
</dbReference>
<evidence type="ECO:0000313" key="3">
    <source>
        <dbReference type="EMBL" id="KAL2629686.1"/>
    </source>
</evidence>
<gene>
    <name evidence="3" type="ORF">R1flu_014372</name>
</gene>